<keyword evidence="1" id="KW-0472">Membrane</keyword>
<proteinExistence type="predicted"/>
<keyword evidence="3" id="KW-1185">Reference proteome</keyword>
<protein>
    <submittedName>
        <fullName evidence="2">Uncharacterized protein</fullName>
    </submittedName>
</protein>
<dbReference type="RefSeq" id="WP_175557657.1">
    <property type="nucleotide sequence ID" value="NZ_FODT01000005.1"/>
</dbReference>
<evidence type="ECO:0000313" key="2">
    <source>
        <dbReference type="EMBL" id="SEO82514.1"/>
    </source>
</evidence>
<reference evidence="3" key="1">
    <citation type="submission" date="2016-10" db="EMBL/GenBank/DDBJ databases">
        <authorList>
            <person name="Varghese N."/>
            <person name="Submissions S."/>
        </authorList>
    </citation>
    <scope>NUCLEOTIDE SEQUENCE [LARGE SCALE GENOMIC DNA]</scope>
    <source>
        <strain evidence="3">DSM 123</strain>
    </source>
</reference>
<evidence type="ECO:0000256" key="1">
    <source>
        <dbReference type="SAM" id="Phobius"/>
    </source>
</evidence>
<keyword evidence="1" id="KW-1133">Transmembrane helix</keyword>
<sequence>MRLQNQDHTRGIRRALAWPALFLTADIIALGAALGLIAAVAFGAPQLRLL</sequence>
<dbReference type="EMBL" id="FODT01000005">
    <property type="protein sequence ID" value="SEO82514.1"/>
    <property type="molecule type" value="Genomic_DNA"/>
</dbReference>
<gene>
    <name evidence="2" type="ORF">SAMN05444123_10586</name>
</gene>
<organism evidence="2 3">
    <name type="scientific">Rhodopseudomonas pseudopalustris</name>
    <dbReference type="NCBI Taxonomy" id="1513892"/>
    <lineage>
        <taxon>Bacteria</taxon>
        <taxon>Pseudomonadati</taxon>
        <taxon>Pseudomonadota</taxon>
        <taxon>Alphaproteobacteria</taxon>
        <taxon>Hyphomicrobiales</taxon>
        <taxon>Nitrobacteraceae</taxon>
        <taxon>Rhodopseudomonas</taxon>
    </lineage>
</organism>
<keyword evidence="1" id="KW-0812">Transmembrane</keyword>
<feature type="transmembrane region" description="Helical" evidence="1">
    <location>
        <begin position="21"/>
        <end position="44"/>
    </location>
</feature>
<dbReference type="AlphaFoldDB" id="A0A1H8SW10"/>
<dbReference type="Proteomes" id="UP000199615">
    <property type="component" value="Unassembled WGS sequence"/>
</dbReference>
<name>A0A1H8SW10_9BRAD</name>
<evidence type="ECO:0000313" key="3">
    <source>
        <dbReference type="Proteomes" id="UP000199615"/>
    </source>
</evidence>
<accession>A0A1H8SW10</accession>